<comment type="caution">
    <text evidence="7">The sequence shown here is derived from an EMBL/GenBank/DDBJ whole genome shotgun (WGS) entry which is preliminary data.</text>
</comment>
<dbReference type="AlphaFoldDB" id="A0A6L5R2E8"/>
<dbReference type="EMBL" id="WKJD01000016">
    <property type="protein sequence ID" value="MRX44140.1"/>
    <property type="molecule type" value="Genomic_DNA"/>
</dbReference>
<name>A0A6L5R2E8_9MICO</name>
<keyword evidence="3" id="KW-0274">FAD</keyword>
<dbReference type="PANTHER" id="PTHR43557:SF2">
    <property type="entry name" value="RIESKE DOMAIN-CONTAINING PROTEIN-RELATED"/>
    <property type="match status" value="1"/>
</dbReference>
<evidence type="ECO:0000256" key="1">
    <source>
        <dbReference type="ARBA" id="ARBA00001974"/>
    </source>
</evidence>
<dbReference type="GO" id="GO:0016651">
    <property type="term" value="F:oxidoreductase activity, acting on NAD(P)H"/>
    <property type="evidence" value="ECO:0007669"/>
    <property type="project" value="TreeGrafter"/>
</dbReference>
<feature type="domain" description="FAD/NAD(P)-binding" evidence="5">
    <location>
        <begin position="5"/>
        <end position="303"/>
    </location>
</feature>
<dbReference type="PANTHER" id="PTHR43557">
    <property type="entry name" value="APOPTOSIS-INDUCING FACTOR 1"/>
    <property type="match status" value="1"/>
</dbReference>
<feature type="domain" description="Reductase C-terminal" evidence="6">
    <location>
        <begin position="322"/>
        <end position="405"/>
    </location>
</feature>
<dbReference type="InterPro" id="IPR050446">
    <property type="entry name" value="FAD-oxidoreductase/Apoptosis"/>
</dbReference>
<dbReference type="PRINTS" id="PR00368">
    <property type="entry name" value="FADPNR"/>
</dbReference>
<keyword evidence="2" id="KW-0285">Flavoprotein</keyword>
<dbReference type="GO" id="GO:0005737">
    <property type="term" value="C:cytoplasm"/>
    <property type="evidence" value="ECO:0007669"/>
    <property type="project" value="TreeGrafter"/>
</dbReference>
<reference evidence="7 8" key="1">
    <citation type="submission" date="2019-11" db="EMBL/GenBank/DDBJ databases">
        <title>Agromyces kandeliae sp. nov., isolated from mangrove soil.</title>
        <authorList>
            <person name="Wang R."/>
        </authorList>
    </citation>
    <scope>NUCLEOTIDE SEQUENCE [LARGE SCALE GENOMIC DNA]</scope>
    <source>
        <strain evidence="7 8">Q22</strain>
    </source>
</reference>
<dbReference type="PRINTS" id="PR00411">
    <property type="entry name" value="PNDRDTASEI"/>
</dbReference>
<accession>A0A6L5R2E8</accession>
<evidence type="ECO:0000313" key="8">
    <source>
        <dbReference type="Proteomes" id="UP000476511"/>
    </source>
</evidence>
<comment type="cofactor">
    <cofactor evidence="1">
        <name>FAD</name>
        <dbReference type="ChEBI" id="CHEBI:57692"/>
    </cofactor>
</comment>
<evidence type="ECO:0000259" key="5">
    <source>
        <dbReference type="Pfam" id="PF07992"/>
    </source>
</evidence>
<gene>
    <name evidence="7" type="ORF">GJR97_10425</name>
</gene>
<proteinExistence type="predicted"/>
<evidence type="ECO:0000256" key="4">
    <source>
        <dbReference type="ARBA" id="ARBA00023002"/>
    </source>
</evidence>
<dbReference type="Pfam" id="PF07992">
    <property type="entry name" value="Pyr_redox_2"/>
    <property type="match status" value="1"/>
</dbReference>
<dbReference type="Proteomes" id="UP000476511">
    <property type="component" value="Unassembled WGS sequence"/>
</dbReference>
<evidence type="ECO:0000259" key="6">
    <source>
        <dbReference type="Pfam" id="PF14759"/>
    </source>
</evidence>
<dbReference type="InterPro" id="IPR023753">
    <property type="entry name" value="FAD/NAD-binding_dom"/>
</dbReference>
<protein>
    <submittedName>
        <fullName evidence="7">NAD(P)/FAD-dependent oxidoreductase</fullName>
    </submittedName>
</protein>
<dbReference type="Gene3D" id="3.50.50.60">
    <property type="entry name" value="FAD/NAD(P)-binding domain"/>
    <property type="match status" value="2"/>
</dbReference>
<keyword evidence="8" id="KW-1185">Reference proteome</keyword>
<dbReference type="InterPro" id="IPR016156">
    <property type="entry name" value="FAD/NAD-linked_Rdtase_dimer_sf"/>
</dbReference>
<dbReference type="RefSeq" id="WP_154346428.1">
    <property type="nucleotide sequence ID" value="NZ_WKJD01000016.1"/>
</dbReference>
<dbReference type="Pfam" id="PF14759">
    <property type="entry name" value="Reductase_C"/>
    <property type="match status" value="1"/>
</dbReference>
<evidence type="ECO:0000256" key="3">
    <source>
        <dbReference type="ARBA" id="ARBA00022827"/>
    </source>
</evidence>
<dbReference type="Gene3D" id="3.30.390.30">
    <property type="match status" value="1"/>
</dbReference>
<organism evidence="7 8">
    <name type="scientific">Agromyces kandeliae</name>
    <dbReference type="NCBI Taxonomy" id="2666141"/>
    <lineage>
        <taxon>Bacteria</taxon>
        <taxon>Bacillati</taxon>
        <taxon>Actinomycetota</taxon>
        <taxon>Actinomycetes</taxon>
        <taxon>Micrococcales</taxon>
        <taxon>Microbacteriaceae</taxon>
        <taxon>Agromyces</taxon>
    </lineage>
</organism>
<dbReference type="SUPFAM" id="SSF51905">
    <property type="entry name" value="FAD/NAD(P)-binding domain"/>
    <property type="match status" value="1"/>
</dbReference>
<evidence type="ECO:0000256" key="2">
    <source>
        <dbReference type="ARBA" id="ARBA00022630"/>
    </source>
</evidence>
<dbReference type="InterPro" id="IPR028202">
    <property type="entry name" value="Reductase_C"/>
</dbReference>
<dbReference type="InterPro" id="IPR036188">
    <property type="entry name" value="FAD/NAD-bd_sf"/>
</dbReference>
<dbReference type="SUPFAM" id="SSF55424">
    <property type="entry name" value="FAD/NAD-linked reductases, dimerisation (C-terminal) domain"/>
    <property type="match status" value="1"/>
</dbReference>
<keyword evidence="4" id="KW-0560">Oxidoreductase</keyword>
<evidence type="ECO:0000313" key="7">
    <source>
        <dbReference type="EMBL" id="MRX44140.1"/>
    </source>
</evidence>
<sequence>MARERVVVVGGGLTAARAVESMREHGVDDEIVVVTEERRRPYERPPLSKGYLAGDEPSGAIYPLDAAWYRDHGVDLRLGVRATELDPDARTLATDAGDLGWDRLLLATGSSPRRFEGPGAGLRGVHVLRTLPDATRLRTALRRGDRRVVVIGSSWIGLEVAAAARGYGDAVTVLGRGEAPLVGAVGRELGGMFADLHREHGADVRDGVAVSAIDGERGRVRGVVLSTGEEVPADLVVVGIGATPNVELAASARLTVDDGIVTDAAFRTSADGVYAAGDVANVLNPTLGHRLRVEHWANADASGRAVGRVLAGEEVEYDEIPYFYTDQYDLGMEYSGYGELADRADLVVRGDLAARECIAFWVLDGRVVAGMNVNVWDVNDEVQRLIRTRVPVDPAVLADVEVPLAGIGAAA</sequence>